<name>A0A1J8Q2D4_9AGAM</name>
<organism evidence="1 2">
    <name type="scientific">Rhizopogon vesiculosus</name>
    <dbReference type="NCBI Taxonomy" id="180088"/>
    <lineage>
        <taxon>Eukaryota</taxon>
        <taxon>Fungi</taxon>
        <taxon>Dikarya</taxon>
        <taxon>Basidiomycota</taxon>
        <taxon>Agaricomycotina</taxon>
        <taxon>Agaricomycetes</taxon>
        <taxon>Agaricomycetidae</taxon>
        <taxon>Boletales</taxon>
        <taxon>Suillineae</taxon>
        <taxon>Rhizopogonaceae</taxon>
        <taxon>Rhizopogon</taxon>
    </lineage>
</organism>
<evidence type="ECO:0000313" key="2">
    <source>
        <dbReference type="Proteomes" id="UP000183567"/>
    </source>
</evidence>
<dbReference type="EMBL" id="LVVM01006504">
    <property type="protein sequence ID" value="OJA07889.1"/>
    <property type="molecule type" value="Genomic_DNA"/>
</dbReference>
<evidence type="ECO:0000313" key="1">
    <source>
        <dbReference type="EMBL" id="OJA07889.1"/>
    </source>
</evidence>
<proteinExistence type="predicted"/>
<accession>A0A1J8Q2D4</accession>
<dbReference type="Proteomes" id="UP000183567">
    <property type="component" value="Unassembled WGS sequence"/>
</dbReference>
<gene>
    <name evidence="1" type="ORF">AZE42_02747</name>
</gene>
<dbReference type="AlphaFoldDB" id="A0A1J8Q2D4"/>
<keyword evidence="2" id="KW-1185">Reference proteome</keyword>
<reference evidence="1 2" key="1">
    <citation type="submission" date="2016-03" db="EMBL/GenBank/DDBJ databases">
        <title>Comparative genomics of the ectomycorrhizal sister species Rhizopogon vinicolor and Rhizopogon vesiculosus (Basidiomycota: Boletales) reveals a divergence of the mating type B locus.</title>
        <authorList>
            <person name="Mujic A.B."/>
            <person name="Kuo A."/>
            <person name="Tritt A."/>
            <person name="Lipzen A."/>
            <person name="Chen C."/>
            <person name="Johnson J."/>
            <person name="Sharma A."/>
            <person name="Barry K."/>
            <person name="Grigoriev I.V."/>
            <person name="Spatafora J.W."/>
        </authorList>
    </citation>
    <scope>NUCLEOTIDE SEQUENCE [LARGE SCALE GENOMIC DNA]</scope>
    <source>
        <strain evidence="1 2">AM-OR11-056</strain>
    </source>
</reference>
<protein>
    <submittedName>
        <fullName evidence="1">Uncharacterized protein</fullName>
    </submittedName>
</protein>
<sequence>MLMLVKHISEESAVPSPPDNPPVNWTPLRHGMKSDWGSAADCNDDEDKEHLQHTGTLPFELNQSLKGEPVEYHHDLQSYFWLAYLIICNCAGPFNMCRDWRKEMEKSALGGPITTSLINNLTEIKTQGRDWKKVATDHALHSKSPSAGPEASAGIPVNYKVSWIKTQGGDWKKVAMDHTLHSKSPSAGPEASAGIPVNYKVSWVHPGVHTLTPEDIVNQREQMSYEMEC</sequence>
<comment type="caution">
    <text evidence="1">The sequence shown here is derived from an EMBL/GenBank/DDBJ whole genome shotgun (WGS) entry which is preliminary data.</text>
</comment>
<dbReference type="OrthoDB" id="2692985at2759"/>